<keyword evidence="2" id="KW-0482">Metalloprotease</keyword>
<comment type="cofactor">
    <cofactor evidence="2">
        <name>Zn(2+)</name>
        <dbReference type="ChEBI" id="CHEBI:29105"/>
    </cofactor>
    <text evidence="2">Binds 1 zinc ion per subunit.</text>
</comment>
<evidence type="ECO:0000259" key="3">
    <source>
        <dbReference type="PROSITE" id="PS51864"/>
    </source>
</evidence>
<dbReference type="Proteomes" id="UP001303046">
    <property type="component" value="Unassembled WGS sequence"/>
</dbReference>
<dbReference type="EC" id="3.4.24.-" evidence="2"/>
<proteinExistence type="predicted"/>
<gene>
    <name evidence="4" type="primary">Necator_chrI.g795</name>
    <name evidence="4" type="ORF">RB195_004672</name>
</gene>
<keyword evidence="2" id="KW-0378">Hydrolase</keyword>
<evidence type="ECO:0000313" key="5">
    <source>
        <dbReference type="Proteomes" id="UP001303046"/>
    </source>
</evidence>
<dbReference type="PANTHER" id="PTHR10127">
    <property type="entry name" value="DISCOIDIN, CUB, EGF, LAMININ , AND ZINC METALLOPROTEASE DOMAIN CONTAINING"/>
    <property type="match status" value="1"/>
</dbReference>
<evidence type="ECO:0000313" key="4">
    <source>
        <dbReference type="EMBL" id="KAK6726485.1"/>
    </source>
</evidence>
<dbReference type="Gene3D" id="3.40.390.10">
    <property type="entry name" value="Collagenase (Catalytic Domain)"/>
    <property type="match status" value="2"/>
</dbReference>
<evidence type="ECO:0000256" key="1">
    <source>
        <dbReference type="PROSITE-ProRule" id="PRU01211"/>
    </source>
</evidence>
<feature type="chain" id="PRO_5044970470" description="Metalloendopeptidase" evidence="2">
    <location>
        <begin position="23"/>
        <end position="367"/>
    </location>
</feature>
<keyword evidence="2" id="KW-0479">Metal-binding</keyword>
<dbReference type="Pfam" id="PF01400">
    <property type="entry name" value="Astacin"/>
    <property type="match status" value="2"/>
</dbReference>
<feature type="signal peptide" evidence="2">
    <location>
        <begin position="1"/>
        <end position="22"/>
    </location>
</feature>
<keyword evidence="2" id="KW-0645">Protease</keyword>
<reference evidence="4 5" key="1">
    <citation type="submission" date="2023-08" db="EMBL/GenBank/DDBJ databases">
        <title>A Necator americanus chromosomal reference genome.</title>
        <authorList>
            <person name="Ilik V."/>
            <person name="Petrzelkova K.J."/>
            <person name="Pardy F."/>
            <person name="Fuh T."/>
            <person name="Niatou-Singa F.S."/>
            <person name="Gouil Q."/>
            <person name="Baker L."/>
            <person name="Ritchie M.E."/>
            <person name="Jex A.R."/>
            <person name="Gazzola D."/>
            <person name="Li H."/>
            <person name="Toshio Fujiwara R."/>
            <person name="Zhan B."/>
            <person name="Aroian R.V."/>
            <person name="Pafco B."/>
            <person name="Schwarz E.M."/>
        </authorList>
    </citation>
    <scope>NUCLEOTIDE SEQUENCE [LARGE SCALE GENOMIC DNA]</scope>
    <source>
        <strain evidence="4 5">Aroian</strain>
        <tissue evidence="4">Whole animal</tissue>
    </source>
</reference>
<dbReference type="SUPFAM" id="SSF55486">
    <property type="entry name" value="Metalloproteases ('zincins'), catalytic domain"/>
    <property type="match status" value="1"/>
</dbReference>
<protein>
    <recommendedName>
        <fullName evidence="2">Metalloendopeptidase</fullName>
        <ecNumber evidence="2">3.4.24.-</ecNumber>
    </recommendedName>
</protein>
<feature type="domain" description="Peptidase M12A" evidence="3">
    <location>
        <begin position="50"/>
        <end position="278"/>
    </location>
</feature>
<dbReference type="PANTHER" id="PTHR10127:SF880">
    <property type="entry name" value="ZINC METALLOPROTEINASE NAS-5"/>
    <property type="match status" value="1"/>
</dbReference>
<organism evidence="4 5">
    <name type="scientific">Necator americanus</name>
    <name type="common">Human hookworm</name>
    <dbReference type="NCBI Taxonomy" id="51031"/>
    <lineage>
        <taxon>Eukaryota</taxon>
        <taxon>Metazoa</taxon>
        <taxon>Ecdysozoa</taxon>
        <taxon>Nematoda</taxon>
        <taxon>Chromadorea</taxon>
        <taxon>Rhabditida</taxon>
        <taxon>Rhabditina</taxon>
        <taxon>Rhabditomorpha</taxon>
        <taxon>Strongyloidea</taxon>
        <taxon>Ancylostomatidae</taxon>
        <taxon>Bunostominae</taxon>
        <taxon>Necator</taxon>
    </lineage>
</organism>
<keyword evidence="2" id="KW-0862">Zinc</keyword>
<dbReference type="PRINTS" id="PR00480">
    <property type="entry name" value="ASTACIN"/>
</dbReference>
<sequence length="367" mass="42187">MITSLLLVRLIVFLIAVQIMSARVKPINIFNNAAGADILHLRNKGSKMFNALRSNSSSKWKEKDSHGNFVIPYTINASYDESKMRIIAVAMRRIEDNTCIRFKPRANERNYIQIENRGGSVSLFSPNSPKYRKGQMKMNDARQLLVVPKVEALYRYITAIRERTFLPKLIFGFELTKTTNVFSMNIHGTIATTLSKCTARTFKEGQWSRFEKVNPDEFTTYGVPYDYKSIMHYRKGEFALRGKIAIETLDPRYQDVIGNQNDASLSDYIKICKMYQCRKCLGQNSSGSGGGEVEQPEPTVAPVIIIVMLYYLRKYQAIPVFALSEACLKVEIVLHVPMHVVRQRHEDVNTYRHQHIKTYNRSFEKGE</sequence>
<comment type="caution">
    <text evidence="1">Lacks conserved residue(s) required for the propagation of feature annotation.</text>
</comment>
<evidence type="ECO:0000256" key="2">
    <source>
        <dbReference type="RuleBase" id="RU361183"/>
    </source>
</evidence>
<keyword evidence="2" id="KW-0732">Signal</keyword>
<keyword evidence="5" id="KW-1185">Reference proteome</keyword>
<comment type="caution">
    <text evidence="4">The sequence shown here is derived from an EMBL/GenBank/DDBJ whole genome shotgun (WGS) entry which is preliminary data.</text>
</comment>
<dbReference type="PROSITE" id="PS51864">
    <property type="entry name" value="ASTACIN"/>
    <property type="match status" value="1"/>
</dbReference>
<dbReference type="InterPro" id="IPR024079">
    <property type="entry name" value="MetalloPept_cat_dom_sf"/>
</dbReference>
<dbReference type="EMBL" id="JAVFWL010000001">
    <property type="protein sequence ID" value="KAK6726485.1"/>
    <property type="molecule type" value="Genomic_DNA"/>
</dbReference>
<dbReference type="InterPro" id="IPR001506">
    <property type="entry name" value="Peptidase_M12A"/>
</dbReference>
<name>A0ABR1BMA6_NECAM</name>
<accession>A0ABR1BMA6</accession>